<protein>
    <submittedName>
        <fullName evidence="5">FadR family transcriptional regulator</fullName>
    </submittedName>
</protein>
<keyword evidence="1" id="KW-0805">Transcription regulation</keyword>
<accession>A0ABY5VZB6</accession>
<evidence type="ECO:0000259" key="4">
    <source>
        <dbReference type="PROSITE" id="PS50949"/>
    </source>
</evidence>
<feature type="domain" description="HTH gntR-type" evidence="4">
    <location>
        <begin position="10"/>
        <end position="77"/>
    </location>
</feature>
<dbReference type="InterPro" id="IPR036388">
    <property type="entry name" value="WH-like_DNA-bd_sf"/>
</dbReference>
<dbReference type="SUPFAM" id="SSF48008">
    <property type="entry name" value="GntR ligand-binding domain-like"/>
    <property type="match status" value="1"/>
</dbReference>
<keyword evidence="6" id="KW-1185">Reference proteome</keyword>
<dbReference type="Gene3D" id="1.20.120.530">
    <property type="entry name" value="GntR ligand-binding domain-like"/>
    <property type="match status" value="1"/>
</dbReference>
<dbReference type="InterPro" id="IPR008920">
    <property type="entry name" value="TF_FadR/GntR_C"/>
</dbReference>
<proteinExistence type="predicted"/>
<dbReference type="Proteomes" id="UP001059617">
    <property type="component" value="Chromosome"/>
</dbReference>
<keyword evidence="2" id="KW-0238">DNA-binding</keyword>
<dbReference type="PRINTS" id="PR00035">
    <property type="entry name" value="HTHGNTR"/>
</dbReference>
<gene>
    <name evidence="5" type="ORF">Dfulv_02090</name>
</gene>
<evidence type="ECO:0000256" key="2">
    <source>
        <dbReference type="ARBA" id="ARBA00023125"/>
    </source>
</evidence>
<dbReference type="SUPFAM" id="SSF46785">
    <property type="entry name" value="Winged helix' DNA-binding domain"/>
    <property type="match status" value="1"/>
</dbReference>
<name>A0ABY5VZB6_9ACTN</name>
<evidence type="ECO:0000313" key="5">
    <source>
        <dbReference type="EMBL" id="UWP83122.1"/>
    </source>
</evidence>
<dbReference type="PANTHER" id="PTHR43537:SF44">
    <property type="entry name" value="GNTR FAMILY REGULATORY PROTEIN"/>
    <property type="match status" value="1"/>
</dbReference>
<dbReference type="SMART" id="SM00345">
    <property type="entry name" value="HTH_GNTR"/>
    <property type="match status" value="1"/>
</dbReference>
<dbReference type="CDD" id="cd07377">
    <property type="entry name" value="WHTH_GntR"/>
    <property type="match status" value="1"/>
</dbReference>
<dbReference type="RefSeq" id="WP_259860902.1">
    <property type="nucleotide sequence ID" value="NZ_BAAAST010000055.1"/>
</dbReference>
<dbReference type="Gene3D" id="1.10.10.10">
    <property type="entry name" value="Winged helix-like DNA-binding domain superfamily/Winged helix DNA-binding domain"/>
    <property type="match status" value="1"/>
</dbReference>
<dbReference type="InterPro" id="IPR011711">
    <property type="entry name" value="GntR_C"/>
</dbReference>
<keyword evidence="3" id="KW-0804">Transcription</keyword>
<dbReference type="Pfam" id="PF07729">
    <property type="entry name" value="FCD"/>
    <property type="match status" value="1"/>
</dbReference>
<dbReference type="EMBL" id="CP073720">
    <property type="protein sequence ID" value="UWP83122.1"/>
    <property type="molecule type" value="Genomic_DNA"/>
</dbReference>
<reference evidence="5" key="1">
    <citation type="submission" date="2021-04" db="EMBL/GenBank/DDBJ databases">
        <authorList>
            <person name="Hartkoorn R.C."/>
            <person name="Beaudoing E."/>
            <person name="Hot D."/>
        </authorList>
    </citation>
    <scope>NUCLEOTIDE SEQUENCE</scope>
    <source>
        <strain evidence="5">NRRL B-16292</strain>
    </source>
</reference>
<evidence type="ECO:0000256" key="1">
    <source>
        <dbReference type="ARBA" id="ARBA00023015"/>
    </source>
</evidence>
<dbReference type="Pfam" id="PF00392">
    <property type="entry name" value="GntR"/>
    <property type="match status" value="1"/>
</dbReference>
<reference evidence="5" key="2">
    <citation type="submission" date="2022-09" db="EMBL/GenBank/DDBJ databases">
        <title>Biosynthetic gene clusters of Dactylosporangioum fulvum.</title>
        <authorList>
            <person name="Caradec T."/>
        </authorList>
    </citation>
    <scope>NUCLEOTIDE SEQUENCE</scope>
    <source>
        <strain evidence="5">NRRL B-16292</strain>
    </source>
</reference>
<evidence type="ECO:0000313" key="6">
    <source>
        <dbReference type="Proteomes" id="UP001059617"/>
    </source>
</evidence>
<dbReference type="SMART" id="SM00895">
    <property type="entry name" value="FCD"/>
    <property type="match status" value="1"/>
</dbReference>
<dbReference type="PANTHER" id="PTHR43537">
    <property type="entry name" value="TRANSCRIPTIONAL REGULATOR, GNTR FAMILY"/>
    <property type="match status" value="1"/>
</dbReference>
<dbReference type="InterPro" id="IPR036390">
    <property type="entry name" value="WH_DNA-bd_sf"/>
</dbReference>
<dbReference type="PROSITE" id="PS50949">
    <property type="entry name" value="HTH_GNTR"/>
    <property type="match status" value="1"/>
</dbReference>
<sequence>MRDIDSPSGDRLYDRVVEHLGKEIVTGRIPPGAAVSPERLADELQVSRPVLREAFRTLQSQGLLVARPKVGTRVADPATWNYLDPRVIAWRLASSLRNEQMAELYAMRLAVEPLAAKLTAERATPHDVARLTTAIDAMYVALDERDLHSFTAADIDFHVALLTVSGNKMFACLSGVITTAVRARETLLFPLVEATRRGLLLHRQLVQAIMTGDTDVEHLSRQLIIGAQHEAERALGPWGAGTEPAGTDLHVAH</sequence>
<evidence type="ECO:0000256" key="3">
    <source>
        <dbReference type="ARBA" id="ARBA00023163"/>
    </source>
</evidence>
<organism evidence="5 6">
    <name type="scientific">Dactylosporangium fulvum</name>
    <dbReference type="NCBI Taxonomy" id="53359"/>
    <lineage>
        <taxon>Bacteria</taxon>
        <taxon>Bacillati</taxon>
        <taxon>Actinomycetota</taxon>
        <taxon>Actinomycetes</taxon>
        <taxon>Micromonosporales</taxon>
        <taxon>Micromonosporaceae</taxon>
        <taxon>Dactylosporangium</taxon>
    </lineage>
</organism>
<dbReference type="InterPro" id="IPR000524">
    <property type="entry name" value="Tscrpt_reg_HTH_GntR"/>
</dbReference>